<dbReference type="EMBL" id="JBHTMK010000040">
    <property type="protein sequence ID" value="MFD1369799.1"/>
    <property type="molecule type" value="Genomic_DNA"/>
</dbReference>
<evidence type="ECO:0000313" key="3">
    <source>
        <dbReference type="Proteomes" id="UP001597183"/>
    </source>
</evidence>
<keyword evidence="1" id="KW-0732">Signal</keyword>
<dbReference type="SUPFAM" id="SSF50405">
    <property type="entry name" value="Actin-crosslinking proteins"/>
    <property type="match status" value="1"/>
</dbReference>
<dbReference type="CDD" id="cd00257">
    <property type="entry name" value="beta-trefoil_FSCN-like"/>
    <property type="match status" value="1"/>
</dbReference>
<proteinExistence type="predicted"/>
<protein>
    <submittedName>
        <fullName evidence="2">Uncharacterized protein</fullName>
    </submittedName>
</protein>
<comment type="caution">
    <text evidence="2">The sequence shown here is derived from an EMBL/GenBank/DDBJ whole genome shotgun (WGS) entry which is preliminary data.</text>
</comment>
<feature type="chain" id="PRO_5045497580" evidence="1">
    <location>
        <begin position="25"/>
        <end position="239"/>
    </location>
</feature>
<gene>
    <name evidence="2" type="ORF">ACFQ5G_31050</name>
</gene>
<accession>A0ABW4AGS0</accession>
<dbReference type="RefSeq" id="WP_317792050.1">
    <property type="nucleotide sequence ID" value="NZ_AP028461.1"/>
</dbReference>
<name>A0ABW4AGS0_9ACTN</name>
<dbReference type="Gene3D" id="2.80.10.50">
    <property type="match status" value="1"/>
</dbReference>
<reference evidence="3" key="1">
    <citation type="journal article" date="2019" name="Int. J. Syst. Evol. Microbiol.">
        <title>The Global Catalogue of Microorganisms (GCM) 10K type strain sequencing project: providing services to taxonomists for standard genome sequencing and annotation.</title>
        <authorList>
            <consortium name="The Broad Institute Genomics Platform"/>
            <consortium name="The Broad Institute Genome Sequencing Center for Infectious Disease"/>
            <person name="Wu L."/>
            <person name="Ma J."/>
        </authorList>
    </citation>
    <scope>NUCLEOTIDE SEQUENCE [LARGE SCALE GENOMIC DNA]</scope>
    <source>
        <strain evidence="3">CCM 7526</strain>
    </source>
</reference>
<organism evidence="2 3">
    <name type="scientific">Actinoplanes sichuanensis</name>
    <dbReference type="NCBI Taxonomy" id="512349"/>
    <lineage>
        <taxon>Bacteria</taxon>
        <taxon>Bacillati</taxon>
        <taxon>Actinomycetota</taxon>
        <taxon>Actinomycetes</taxon>
        <taxon>Micromonosporales</taxon>
        <taxon>Micromonosporaceae</taxon>
        <taxon>Actinoplanes</taxon>
    </lineage>
</organism>
<dbReference type="InterPro" id="IPR008999">
    <property type="entry name" value="Actin-crosslinking"/>
</dbReference>
<sequence>MKSTVRRLAAVPVGILLLTGPAAPAEASGLIAPPAASGPVGSADASGSTGSVGVSRSAVPAAASGSTAVLTPPGAGSAALEQMRRAVAAETGATDVPCWRDLAIKSTANGRFVSAEIGWDGGDYGALRARAAAAGKWEKFIVCRDADTGVTRIRAQANNEYVSAELDYAGARYGMLRAQAEKVGGWERFYSNSAPGGQFSFYTKDTRRWVAAETTFTGKLYGVLRARATSVSAEETFAW</sequence>
<evidence type="ECO:0000313" key="2">
    <source>
        <dbReference type="EMBL" id="MFD1369799.1"/>
    </source>
</evidence>
<feature type="signal peptide" evidence="1">
    <location>
        <begin position="1"/>
        <end position="24"/>
    </location>
</feature>
<keyword evidence="3" id="KW-1185">Reference proteome</keyword>
<evidence type="ECO:0000256" key="1">
    <source>
        <dbReference type="SAM" id="SignalP"/>
    </source>
</evidence>
<dbReference type="Proteomes" id="UP001597183">
    <property type="component" value="Unassembled WGS sequence"/>
</dbReference>